<evidence type="ECO:0000256" key="1">
    <source>
        <dbReference type="ARBA" id="ARBA00022801"/>
    </source>
</evidence>
<accession>A0A9P4I6D7</accession>
<dbReference type="GO" id="GO:0016787">
    <property type="term" value="F:hydrolase activity"/>
    <property type="evidence" value="ECO:0007669"/>
    <property type="project" value="UniProtKB-KW"/>
</dbReference>
<dbReference type="Proteomes" id="UP000799772">
    <property type="component" value="Unassembled WGS sequence"/>
</dbReference>
<keyword evidence="3" id="KW-1185">Reference proteome</keyword>
<evidence type="ECO:0000313" key="2">
    <source>
        <dbReference type="EMBL" id="KAF2093555.1"/>
    </source>
</evidence>
<keyword evidence="1 2" id="KW-0378">Hydrolase</keyword>
<dbReference type="GO" id="GO:0005975">
    <property type="term" value="P:carbohydrate metabolic process"/>
    <property type="evidence" value="ECO:0007669"/>
    <property type="project" value="InterPro"/>
</dbReference>
<comment type="caution">
    <text evidence="2">The sequence shown here is derived from an EMBL/GenBank/DDBJ whole genome shotgun (WGS) entry which is preliminary data.</text>
</comment>
<dbReference type="OrthoDB" id="540611at2759"/>
<evidence type="ECO:0000313" key="3">
    <source>
        <dbReference type="Proteomes" id="UP000799772"/>
    </source>
</evidence>
<protein>
    <submittedName>
        <fullName evidence="2">Cell wall glycosyl hydrolase YteR</fullName>
    </submittedName>
</protein>
<sequence>MATSIISREQGLMLNQSDSSELLQAGITQKALHRIIEQYPHDLSTPELRAYITRSVNSVTPVLSNASKDISYPLDRFSNGNNLINLFEQDSNQTYQETIAALRRSIDLQPRNPAGGLWYFVYPEWSYLDGMYSFAPFYTLYANVYSKGETATASINDVLYQLDLLWQHCYNNATDLLVHGYDYSKTAVWANPITGGSPHVWGRSLGWYMMALADILELSPHLVDVQQKFQKLSAAVVRAADPASGAWWQILDQPGREGNYIESSGSAMFVYALFKGSRMGYLPHYENAAARAYEYIVQNFVVDNGNGTLGYNRTVAVCSLNSTASYAYYIGQPILYNSVLGSGSFVMASLEYELYTAKFEQKHGKD</sequence>
<name>A0A9P4I6D7_9PEZI</name>
<dbReference type="AlphaFoldDB" id="A0A9P4I6D7"/>
<dbReference type="PANTHER" id="PTHR33886">
    <property type="entry name" value="UNSATURATED RHAMNOGALACTURONAN HYDROLASE (EUROFUNG)"/>
    <property type="match status" value="1"/>
</dbReference>
<dbReference type="InterPro" id="IPR052043">
    <property type="entry name" value="PolySaccharide_Degr_Enz"/>
</dbReference>
<dbReference type="SUPFAM" id="SSF48208">
    <property type="entry name" value="Six-hairpin glycosidases"/>
    <property type="match status" value="1"/>
</dbReference>
<reference evidence="2" key="1">
    <citation type="journal article" date="2020" name="Stud. Mycol.">
        <title>101 Dothideomycetes genomes: a test case for predicting lifestyles and emergence of pathogens.</title>
        <authorList>
            <person name="Haridas S."/>
            <person name="Albert R."/>
            <person name="Binder M."/>
            <person name="Bloem J."/>
            <person name="Labutti K."/>
            <person name="Salamov A."/>
            <person name="Andreopoulos B."/>
            <person name="Baker S."/>
            <person name="Barry K."/>
            <person name="Bills G."/>
            <person name="Bluhm B."/>
            <person name="Cannon C."/>
            <person name="Castanera R."/>
            <person name="Culley D."/>
            <person name="Daum C."/>
            <person name="Ezra D."/>
            <person name="Gonzalez J."/>
            <person name="Henrissat B."/>
            <person name="Kuo A."/>
            <person name="Liang C."/>
            <person name="Lipzen A."/>
            <person name="Lutzoni F."/>
            <person name="Magnuson J."/>
            <person name="Mondo S."/>
            <person name="Nolan M."/>
            <person name="Ohm R."/>
            <person name="Pangilinan J."/>
            <person name="Park H.-J."/>
            <person name="Ramirez L."/>
            <person name="Alfaro M."/>
            <person name="Sun H."/>
            <person name="Tritt A."/>
            <person name="Yoshinaga Y."/>
            <person name="Zwiers L.-H."/>
            <person name="Turgeon B."/>
            <person name="Goodwin S."/>
            <person name="Spatafora J."/>
            <person name="Crous P."/>
            <person name="Grigoriev I."/>
        </authorList>
    </citation>
    <scope>NUCLEOTIDE SEQUENCE</scope>
    <source>
        <strain evidence="2">CBS 133067</strain>
    </source>
</reference>
<dbReference type="Gene3D" id="1.50.10.10">
    <property type="match status" value="1"/>
</dbReference>
<dbReference type="InterPro" id="IPR010905">
    <property type="entry name" value="Glyco_hydro_88"/>
</dbReference>
<gene>
    <name evidence="2" type="ORF">NA57DRAFT_48036</name>
</gene>
<dbReference type="PANTHER" id="PTHR33886:SF11">
    <property type="entry name" value="WALL GLYCOSYL HYDROLASE YTER, PUTATIVE (AFU_ORTHOLOGUE AFUA_2G14630)-RELATED"/>
    <property type="match status" value="1"/>
</dbReference>
<proteinExistence type="predicted"/>
<dbReference type="EMBL" id="ML978137">
    <property type="protein sequence ID" value="KAF2093555.1"/>
    <property type="molecule type" value="Genomic_DNA"/>
</dbReference>
<dbReference type="Pfam" id="PF07470">
    <property type="entry name" value="Glyco_hydro_88"/>
    <property type="match status" value="1"/>
</dbReference>
<dbReference type="InterPro" id="IPR012341">
    <property type="entry name" value="6hp_glycosidase-like_sf"/>
</dbReference>
<dbReference type="InterPro" id="IPR008928">
    <property type="entry name" value="6-hairpin_glycosidase_sf"/>
</dbReference>
<organism evidence="2 3">
    <name type="scientific">Rhizodiscina lignyota</name>
    <dbReference type="NCBI Taxonomy" id="1504668"/>
    <lineage>
        <taxon>Eukaryota</taxon>
        <taxon>Fungi</taxon>
        <taxon>Dikarya</taxon>
        <taxon>Ascomycota</taxon>
        <taxon>Pezizomycotina</taxon>
        <taxon>Dothideomycetes</taxon>
        <taxon>Pleosporomycetidae</taxon>
        <taxon>Aulographales</taxon>
        <taxon>Rhizodiscinaceae</taxon>
        <taxon>Rhizodiscina</taxon>
    </lineage>
</organism>